<feature type="compositionally biased region" description="Polar residues" evidence="1">
    <location>
        <begin position="149"/>
        <end position="162"/>
    </location>
</feature>
<proteinExistence type="predicted"/>
<sequence length="337" mass="37403">MSTMQRWNPLRVCEIEVSPNGGPGSCCGMTKKGAPCKNSIRVEDTKIGHQKLNTLAREPFDLSNLQSELCTIAREFLCARWHRQRQAEQVGQQWYDIRNQARVPHDSRVASPSNIPPGQRQTSSASRRRPAWDNNDGSAHRLRQEPPLRQSTSPEPVQPSTPVVTATMLRTNSVPWSVSSDRPAILSSASNVWAGVQDLTLQSFSPRQAVDIHVDSIYCVFCLADDEDHANERVILRCRECTSLCHLSCAEEWLERRDTGFSTSCCVCRNEGALDAFLRPLGIPASDAETRSVPTASESSPPSRPRRSARLAGPHPPRDPSNSTSLRRSARLSTQRG</sequence>
<comment type="caution">
    <text evidence="2">The sequence shown here is derived from an EMBL/GenBank/DDBJ whole genome shotgun (WGS) entry which is preliminary data.</text>
</comment>
<evidence type="ECO:0000313" key="2">
    <source>
        <dbReference type="EMBL" id="CAG8327462.1"/>
    </source>
</evidence>
<dbReference type="Proteomes" id="UP001152646">
    <property type="component" value="Unassembled WGS sequence"/>
</dbReference>
<feature type="region of interest" description="Disordered" evidence="1">
    <location>
        <begin position="288"/>
        <end position="337"/>
    </location>
</feature>
<accession>A0A9W4NBV6</accession>
<feature type="region of interest" description="Disordered" evidence="1">
    <location>
        <begin position="105"/>
        <end position="162"/>
    </location>
</feature>
<evidence type="ECO:0000313" key="3">
    <source>
        <dbReference type="Proteomes" id="UP001152646"/>
    </source>
</evidence>
<name>A0A9W4NBV6_9EURO</name>
<evidence type="ECO:0000256" key="1">
    <source>
        <dbReference type="SAM" id="MobiDB-lite"/>
    </source>
</evidence>
<feature type="compositionally biased region" description="Low complexity" evidence="1">
    <location>
        <begin position="323"/>
        <end position="337"/>
    </location>
</feature>
<protein>
    <recommendedName>
        <fullName evidence="4">RING-CH-type domain-containing protein</fullName>
    </recommendedName>
</protein>
<dbReference type="EMBL" id="CAJVPA010000104">
    <property type="protein sequence ID" value="CAG8327462.1"/>
    <property type="molecule type" value="Genomic_DNA"/>
</dbReference>
<reference evidence="2" key="1">
    <citation type="submission" date="2021-07" db="EMBL/GenBank/DDBJ databases">
        <authorList>
            <person name="Branca A.L. A."/>
        </authorList>
    </citation>
    <scope>NUCLEOTIDE SEQUENCE</scope>
</reference>
<evidence type="ECO:0008006" key="4">
    <source>
        <dbReference type="Google" id="ProtNLM"/>
    </source>
</evidence>
<dbReference type="AlphaFoldDB" id="A0A9W4NBV6"/>
<gene>
    <name evidence="2" type="ORF">PSALAMII_LOCUS2553</name>
</gene>
<dbReference type="OrthoDB" id="20872at2759"/>
<organism evidence="2 3">
    <name type="scientific">Penicillium salamii</name>
    <dbReference type="NCBI Taxonomy" id="1612424"/>
    <lineage>
        <taxon>Eukaryota</taxon>
        <taxon>Fungi</taxon>
        <taxon>Dikarya</taxon>
        <taxon>Ascomycota</taxon>
        <taxon>Pezizomycotina</taxon>
        <taxon>Eurotiomycetes</taxon>
        <taxon>Eurotiomycetidae</taxon>
        <taxon>Eurotiales</taxon>
        <taxon>Aspergillaceae</taxon>
        <taxon>Penicillium</taxon>
    </lineage>
</organism>